<comment type="caution">
    <text evidence="1">The sequence shown here is derived from an EMBL/GenBank/DDBJ whole genome shotgun (WGS) entry which is preliminary data.</text>
</comment>
<evidence type="ECO:0000313" key="2">
    <source>
        <dbReference type="Proteomes" id="UP000724584"/>
    </source>
</evidence>
<dbReference type="Proteomes" id="UP000724584">
    <property type="component" value="Unassembled WGS sequence"/>
</dbReference>
<reference evidence="1 2" key="1">
    <citation type="journal article" date="2021" name="Nat. Commun.">
        <title>Genetic determinants of endophytism in the Arabidopsis root mycobiome.</title>
        <authorList>
            <person name="Mesny F."/>
            <person name="Miyauchi S."/>
            <person name="Thiergart T."/>
            <person name="Pickel B."/>
            <person name="Atanasova L."/>
            <person name="Karlsson M."/>
            <person name="Huettel B."/>
            <person name="Barry K.W."/>
            <person name="Haridas S."/>
            <person name="Chen C."/>
            <person name="Bauer D."/>
            <person name="Andreopoulos W."/>
            <person name="Pangilinan J."/>
            <person name="LaButti K."/>
            <person name="Riley R."/>
            <person name="Lipzen A."/>
            <person name="Clum A."/>
            <person name="Drula E."/>
            <person name="Henrissat B."/>
            <person name="Kohler A."/>
            <person name="Grigoriev I.V."/>
            <person name="Martin F.M."/>
            <person name="Hacquard S."/>
        </authorList>
    </citation>
    <scope>NUCLEOTIDE SEQUENCE [LARGE SCALE GENOMIC DNA]</scope>
    <source>
        <strain evidence="1 2">MPI-SDFR-AT-0079</strain>
    </source>
</reference>
<dbReference type="EMBL" id="JAGIZQ010000003">
    <property type="protein sequence ID" value="KAH6636059.1"/>
    <property type="molecule type" value="Genomic_DNA"/>
</dbReference>
<proteinExistence type="predicted"/>
<keyword evidence="2" id="KW-1185">Reference proteome</keyword>
<accession>A0ACB7PCN0</accession>
<evidence type="ECO:0000313" key="1">
    <source>
        <dbReference type="EMBL" id="KAH6636059.1"/>
    </source>
</evidence>
<sequence>MAPSQKRKSLPDDDFIHTISDNDEPDILEEEEAVLAARPSKKAKTAAAGAVKGKKNKKEKKGKKGNKTAAGGEDGDEQEEEEEEVTGLWGANDADDGAMDSDFEFVAGGGGEDGLSGFDEEGWGFENAKKGVVGAGGAAGQEVKSGVDLDEIIRRRREKKKEKGADKVEEEEVEVEDMGEVGLDLDDEVLAEDGFGMGMGDGEGSAGEEGQEGEDDDEAASDNDSVATPVQHPDDEASEDDDEEDAEEEARRKEFFAAPEETENVGKKGGLSSFQGMSLSRPILRGLTSVGFTKPTPIQAKTIPIALMGKDVVGGAVTGSGKTAAFVVPILERLLYRPKKVPTTRVVVLTPTRELAIQCHSVATKLASHTDIKFCLAVGGLSLKVQEGELRLRPDVVIATPGRFIDHMRNSASFAVETVEILVLDEADRMLEDGFADELNEILTTLPKSRQTMLFSATMTSTVDKLIRVGLNKPARIMVDSQKQTAVTLAQEFVRLRPGREEKRMGHYLLQTEEDCSPDPYYLRLAGTFEHRASRKHEPGSAFRDGKVNYLLATDLASRGLDIKGIDTVINYEAPQSLDIYVHRVGRTARAGRSGVAITLAAEPDRKVVKAAVRAGKTQGAKIISRVIDPADADKWQDQIDEMDDEIDEILQEEKEEKQLAQIEMQVKKGENLIKHEEEIHARPKRTWFETQEDKKKAKELGRAELNGVRDAMKKKGAGRLSNKDKKKLDSKAERSESKSTGWKKGRAERDGKGAVLNLKKVTKPKTKAPAGRKGRSAPSSSLLGALFPQRYRDRLLRFRLDTLPRYKRGLQSRIYRFIVERQRRRRERRDRNRVAVVAGAGRLSGIPAPTVQSDSAESSHEQYEEMKEEQRIAREAQEIEKRGQDEKEVANRGGYSEAPGGLKGSNPISRSAPTSPTLSGRTPTMSQTDMTEAELAVANANLMARLGPFMTTPLVQLPITIFFYNEEQSRSHTVMTDDSGHFNTRVALEFVPTDVRVIANESISTTKPVEITGSKGVSLISDVDDTIKHSNISMGAREIFRNALVRDLADLTVDGVREWYHTMHDMGVKMHYCSNSPWQLYPVLATFLHTAGLPQGSMHLKHYSGMLQGIFEPVAERKKGTLEAIIRDFPERKFILVGDSGEADLEVYTELAVANPGRILAVFVRDVTTPEQTGFFDSSYSIDSGQRNRQGSSRARPGAQSASDELERRPQLPPRATAPPASSGPIMGTLIDFDEPEPTSSSRTGSLQDLANLSTPSSDTPSRKPPPRRPVKPAALRSTPSDASTNSQRSTPTGPDISPGLPLRPRTSAGTSPITSKPTPPPPPPPRRRGTAPMVQNPQNPRSSGYLNSDVPEMEPLPNVSGGYPTSISETATPPNGAAATAAVNKKVALWLQRLAMAHETLDKQGVKLYTWRKGDDVIAEAEGIVRDAMRIMDFDK</sequence>
<organism evidence="1 2">
    <name type="scientific">Chaetomium tenue</name>
    <dbReference type="NCBI Taxonomy" id="1854479"/>
    <lineage>
        <taxon>Eukaryota</taxon>
        <taxon>Fungi</taxon>
        <taxon>Dikarya</taxon>
        <taxon>Ascomycota</taxon>
        <taxon>Pezizomycotina</taxon>
        <taxon>Sordariomycetes</taxon>
        <taxon>Sordariomycetidae</taxon>
        <taxon>Sordariales</taxon>
        <taxon>Chaetomiaceae</taxon>
        <taxon>Chaetomium</taxon>
    </lineage>
</organism>
<protein>
    <submittedName>
        <fullName evidence="1">Uncharacterized protein</fullName>
    </submittedName>
</protein>
<name>A0ACB7PCN0_9PEZI</name>
<gene>
    <name evidence="1" type="ORF">F5144DRAFT_619513</name>
</gene>